<dbReference type="AlphaFoldDB" id="A0A0E9XAZ2"/>
<reference evidence="1" key="1">
    <citation type="submission" date="2014-11" db="EMBL/GenBank/DDBJ databases">
        <authorList>
            <person name="Amaro Gonzalez C."/>
        </authorList>
    </citation>
    <scope>NUCLEOTIDE SEQUENCE</scope>
</reference>
<accession>A0A0E9XAZ2</accession>
<name>A0A0E9XAZ2_ANGAN</name>
<protein>
    <submittedName>
        <fullName evidence="1">Uncharacterized protein</fullName>
    </submittedName>
</protein>
<evidence type="ECO:0000313" key="1">
    <source>
        <dbReference type="EMBL" id="JAH99626.1"/>
    </source>
</evidence>
<reference evidence="1" key="2">
    <citation type="journal article" date="2015" name="Fish Shellfish Immunol.">
        <title>Early steps in the European eel (Anguilla anguilla)-Vibrio vulnificus interaction in the gills: Role of the RtxA13 toxin.</title>
        <authorList>
            <person name="Callol A."/>
            <person name="Pajuelo D."/>
            <person name="Ebbesson L."/>
            <person name="Teles M."/>
            <person name="MacKenzie S."/>
            <person name="Amaro C."/>
        </authorList>
    </citation>
    <scope>NUCLEOTIDE SEQUENCE</scope>
</reference>
<organism evidence="1">
    <name type="scientific">Anguilla anguilla</name>
    <name type="common">European freshwater eel</name>
    <name type="synonym">Muraena anguilla</name>
    <dbReference type="NCBI Taxonomy" id="7936"/>
    <lineage>
        <taxon>Eukaryota</taxon>
        <taxon>Metazoa</taxon>
        <taxon>Chordata</taxon>
        <taxon>Craniata</taxon>
        <taxon>Vertebrata</taxon>
        <taxon>Euteleostomi</taxon>
        <taxon>Actinopterygii</taxon>
        <taxon>Neopterygii</taxon>
        <taxon>Teleostei</taxon>
        <taxon>Anguilliformes</taxon>
        <taxon>Anguillidae</taxon>
        <taxon>Anguilla</taxon>
    </lineage>
</organism>
<dbReference type="EMBL" id="GBXM01008951">
    <property type="protein sequence ID" value="JAH99626.1"/>
    <property type="molecule type" value="Transcribed_RNA"/>
</dbReference>
<proteinExistence type="predicted"/>
<sequence>MKRASKGHLLLLLLCRLNFRWNLIAESFK</sequence>